<dbReference type="AlphaFoldDB" id="A0A7M7N9P6"/>
<evidence type="ECO:0000313" key="4">
    <source>
        <dbReference type="EnsemblMetazoa" id="XP_030833100"/>
    </source>
</evidence>
<proteinExistence type="predicted"/>
<dbReference type="GO" id="GO:0016020">
    <property type="term" value="C:membrane"/>
    <property type="evidence" value="ECO:0007669"/>
    <property type="project" value="InterPro"/>
</dbReference>
<keyword evidence="2" id="KW-0406">Ion transport</keyword>
<evidence type="ECO:0000256" key="1">
    <source>
        <dbReference type="ARBA" id="ARBA00022448"/>
    </source>
</evidence>
<keyword evidence="3" id="KW-0407">Ion channel</keyword>
<dbReference type="PANTHER" id="PTHR10117:SF54">
    <property type="entry name" value="TRANSIENT RECEPTOR POTENTIAL-GAMMA PROTEIN"/>
    <property type="match status" value="1"/>
</dbReference>
<dbReference type="Proteomes" id="UP000007110">
    <property type="component" value="Unassembled WGS sequence"/>
</dbReference>
<dbReference type="RefSeq" id="XP_030833100.1">
    <property type="nucleotide sequence ID" value="XM_030977240.1"/>
</dbReference>
<dbReference type="EnsemblMetazoa" id="XM_030977240">
    <property type="protein sequence ID" value="XP_030833100"/>
    <property type="gene ID" value="LOC115920722"/>
</dbReference>
<protein>
    <submittedName>
        <fullName evidence="4">Uncharacterized protein</fullName>
    </submittedName>
</protein>
<dbReference type="InParanoid" id="A0A7M7N9P6"/>
<dbReference type="Gene3D" id="1.25.40.20">
    <property type="entry name" value="Ankyrin repeat-containing domain"/>
    <property type="match status" value="1"/>
</dbReference>
<accession>A0A7M7N9P6</accession>
<keyword evidence="1" id="KW-0813">Transport</keyword>
<keyword evidence="5" id="KW-1185">Reference proteome</keyword>
<dbReference type="SUPFAM" id="SSF48403">
    <property type="entry name" value="Ankyrin repeat"/>
    <property type="match status" value="1"/>
</dbReference>
<reference evidence="5" key="1">
    <citation type="submission" date="2015-02" db="EMBL/GenBank/DDBJ databases">
        <title>Genome sequencing for Strongylocentrotus purpuratus.</title>
        <authorList>
            <person name="Murali S."/>
            <person name="Liu Y."/>
            <person name="Vee V."/>
            <person name="English A."/>
            <person name="Wang M."/>
            <person name="Skinner E."/>
            <person name="Han Y."/>
            <person name="Muzny D.M."/>
            <person name="Worley K.C."/>
            <person name="Gibbs R.A."/>
        </authorList>
    </citation>
    <scope>NUCLEOTIDE SEQUENCE</scope>
</reference>
<dbReference type="InterPro" id="IPR002153">
    <property type="entry name" value="TRPC_channel"/>
</dbReference>
<reference evidence="4" key="2">
    <citation type="submission" date="2021-01" db="UniProtKB">
        <authorList>
            <consortium name="EnsemblMetazoa"/>
        </authorList>
    </citation>
    <scope>IDENTIFICATION</scope>
</reference>
<evidence type="ECO:0000256" key="3">
    <source>
        <dbReference type="ARBA" id="ARBA00023303"/>
    </source>
</evidence>
<evidence type="ECO:0000256" key="2">
    <source>
        <dbReference type="ARBA" id="ARBA00023065"/>
    </source>
</evidence>
<sequence length="141" mass="16061">MAFVKLHRQKLFETIESLDLFLVKNLLSRPDDFGLDWDYRDKDGRSVYAHAINIGVTQMVVTFLDHGIPLGDALLRAADFCLVDIVRCICTYAETLSKNERQAIIECHCENDDYHKVMTPLMAAGHKNNFAIVKVSLIFTL</sequence>
<dbReference type="PANTHER" id="PTHR10117">
    <property type="entry name" value="TRANSIENT RECEPTOR POTENTIAL CHANNEL"/>
    <property type="match status" value="1"/>
</dbReference>
<dbReference type="GO" id="GO:0005262">
    <property type="term" value="F:calcium channel activity"/>
    <property type="evidence" value="ECO:0007669"/>
    <property type="project" value="InterPro"/>
</dbReference>
<name>A0A7M7N9P6_STRPU</name>
<dbReference type="KEGG" id="spu:115920722"/>
<organism evidence="4 5">
    <name type="scientific">Strongylocentrotus purpuratus</name>
    <name type="common">Purple sea urchin</name>
    <dbReference type="NCBI Taxonomy" id="7668"/>
    <lineage>
        <taxon>Eukaryota</taxon>
        <taxon>Metazoa</taxon>
        <taxon>Echinodermata</taxon>
        <taxon>Eleutherozoa</taxon>
        <taxon>Echinozoa</taxon>
        <taxon>Echinoidea</taxon>
        <taxon>Euechinoidea</taxon>
        <taxon>Echinacea</taxon>
        <taxon>Camarodonta</taxon>
        <taxon>Echinidea</taxon>
        <taxon>Strongylocentrotidae</taxon>
        <taxon>Strongylocentrotus</taxon>
    </lineage>
</organism>
<evidence type="ECO:0000313" key="5">
    <source>
        <dbReference type="Proteomes" id="UP000007110"/>
    </source>
</evidence>
<dbReference type="GeneID" id="115920722"/>
<dbReference type="InterPro" id="IPR036770">
    <property type="entry name" value="Ankyrin_rpt-contain_sf"/>
</dbReference>